<dbReference type="EMBL" id="CAAGRJ010027061">
    <property type="protein sequence ID" value="VFV39235.1"/>
    <property type="molecule type" value="Genomic_DNA"/>
</dbReference>
<keyword evidence="2" id="KW-1185">Reference proteome</keyword>
<proteinExistence type="predicted"/>
<name>A0A485NZS1_LYNPA</name>
<sequence>MSVFEQGHQFLRERELYLLDLLERIEQELAHGRNSHVTKSSEDTVRLGTLISELEKMAQQPAVELLQDLSDVISK</sequence>
<evidence type="ECO:0000313" key="1">
    <source>
        <dbReference type="EMBL" id="VFV39235.1"/>
    </source>
</evidence>
<dbReference type="AlphaFoldDB" id="A0A485NZS1"/>
<accession>A0A485NZS1</accession>
<protein>
    <submittedName>
        <fullName evidence="1">Tripartite motif-containing protein</fullName>
    </submittedName>
</protein>
<gene>
    <name evidence="1" type="ORF">LYPA_23C008141</name>
</gene>
<organism evidence="1 2">
    <name type="scientific">Lynx pardinus</name>
    <name type="common">Iberian lynx</name>
    <name type="synonym">Felis pardina</name>
    <dbReference type="NCBI Taxonomy" id="191816"/>
    <lineage>
        <taxon>Eukaryota</taxon>
        <taxon>Metazoa</taxon>
        <taxon>Chordata</taxon>
        <taxon>Craniata</taxon>
        <taxon>Vertebrata</taxon>
        <taxon>Euteleostomi</taxon>
        <taxon>Mammalia</taxon>
        <taxon>Eutheria</taxon>
        <taxon>Laurasiatheria</taxon>
        <taxon>Carnivora</taxon>
        <taxon>Feliformia</taxon>
        <taxon>Felidae</taxon>
        <taxon>Felinae</taxon>
        <taxon>Lynx</taxon>
    </lineage>
</organism>
<reference evidence="1 2" key="1">
    <citation type="submission" date="2019-01" db="EMBL/GenBank/DDBJ databases">
        <authorList>
            <person name="Alioto T."/>
            <person name="Alioto T."/>
        </authorList>
    </citation>
    <scope>NUCLEOTIDE SEQUENCE [LARGE SCALE GENOMIC DNA]</scope>
</reference>
<dbReference type="Proteomes" id="UP000386466">
    <property type="component" value="Unassembled WGS sequence"/>
</dbReference>
<evidence type="ECO:0000313" key="2">
    <source>
        <dbReference type="Proteomes" id="UP000386466"/>
    </source>
</evidence>